<dbReference type="Pfam" id="PF13843">
    <property type="entry name" value="DDE_Tnp_1_7"/>
    <property type="match status" value="1"/>
</dbReference>
<dbReference type="AlphaFoldDB" id="A0A6A3MZM5"/>
<organism evidence="3 4">
    <name type="scientific">Phytophthora rubi</name>
    <dbReference type="NCBI Taxonomy" id="129364"/>
    <lineage>
        <taxon>Eukaryota</taxon>
        <taxon>Sar</taxon>
        <taxon>Stramenopiles</taxon>
        <taxon>Oomycota</taxon>
        <taxon>Peronosporomycetes</taxon>
        <taxon>Peronosporales</taxon>
        <taxon>Peronosporaceae</taxon>
        <taxon>Phytophthora</taxon>
    </lineage>
</organism>
<protein>
    <recommendedName>
        <fullName evidence="2">PiggyBac transposable element-derived protein domain-containing protein</fullName>
    </recommendedName>
</protein>
<gene>
    <name evidence="3" type="ORF">PR001_g8448</name>
</gene>
<sequence length="836" mass="93533">MGHAQTDAPTEIQPRPELVARSPQRVESAAASALENENDAGGHMLPGTIVPSTSTPDGEEPRTSSARPPSIPALYVNTLVAFAPEKEGWTKRQKTKDKYVGVGSSYLVGRVCRIVKGALFHVQWLDSQYQNKDERLNLSMIQRGNASYRFLHGNLSRVGWSHLCAADEGDDTHVEGEIDDMEECMEIFDPPMKLPTSLSEVEAIKNMRFEPEAQTVEPGDLYRHMDGTTTTRLLPQFKHLFEHSASAIVFAYIPLSFWQQVVGETNSYARVHGVAIATPFTMDEVMAFLGVLFYMELVDKGEYSNYGGQQVEDAIFGGGSVSLDAVIPLRRFKQLRQAFCFRCIEASSDNRDQAARIRPLLNLLKVTGPKYVEVGRNVALDEARVACRSKYGKPLIVYNPMKPTGKYHFRIYMLCCSTTWISLNFRLHCQSDKTERLVGVTTQAEAQALSDELAVSSSIRQCVLEVARPLYGTGRIVNSDNYYISVQLLDALRLKGLYGRGTVRKSSAHFPRHVILEKKDCARGTSRQGVSAYRNTVAASWYDSSIVTVISNADASTVTTVDRQVRSEKRSFNAPTWVKEYNANMQGVDRLDQVRGRFSLADGHSLKKWFKKLGLALVDVGRSNAYFTRKLALGVTNDRDSHREFIVQLSSELLSGKWREAPSERLMLYTDVNSLDAPVTVAEEMSPSQVPCGGDRYATEVTGFCVLHNVCLCQHVFETSESRMCPMQTWTCWEKYHRYYLPRKLFSNKGNVLLVCGDQQKEVPLLHVSPMLQGAGIVALQVPGEFQVASVRQYALQIWLTVVLVSWVPGELQQAESLLQQLRVLSDLRQGFEVAA</sequence>
<comment type="caution">
    <text evidence="3">The sequence shown here is derived from an EMBL/GenBank/DDBJ whole genome shotgun (WGS) entry which is preliminary data.</text>
</comment>
<proteinExistence type="predicted"/>
<evidence type="ECO:0000256" key="1">
    <source>
        <dbReference type="SAM" id="MobiDB-lite"/>
    </source>
</evidence>
<dbReference type="Proteomes" id="UP000429607">
    <property type="component" value="Unassembled WGS sequence"/>
</dbReference>
<dbReference type="PANTHER" id="PTHR46599">
    <property type="entry name" value="PIGGYBAC TRANSPOSABLE ELEMENT-DERIVED PROTEIN 4"/>
    <property type="match status" value="1"/>
</dbReference>
<evidence type="ECO:0000259" key="2">
    <source>
        <dbReference type="Pfam" id="PF13843"/>
    </source>
</evidence>
<feature type="region of interest" description="Disordered" evidence="1">
    <location>
        <begin position="1"/>
        <end position="70"/>
    </location>
</feature>
<feature type="domain" description="PiggyBac transposable element-derived protein" evidence="2">
    <location>
        <begin position="256"/>
        <end position="626"/>
    </location>
</feature>
<dbReference type="EMBL" id="QXFV01000447">
    <property type="protein sequence ID" value="KAE9037255.1"/>
    <property type="molecule type" value="Genomic_DNA"/>
</dbReference>
<evidence type="ECO:0000313" key="3">
    <source>
        <dbReference type="EMBL" id="KAE9037255.1"/>
    </source>
</evidence>
<evidence type="ECO:0000313" key="4">
    <source>
        <dbReference type="Proteomes" id="UP000429607"/>
    </source>
</evidence>
<dbReference type="PANTHER" id="PTHR46599:SF3">
    <property type="entry name" value="PIGGYBAC TRANSPOSABLE ELEMENT-DERIVED PROTEIN 4"/>
    <property type="match status" value="1"/>
</dbReference>
<dbReference type="InterPro" id="IPR029526">
    <property type="entry name" value="PGBD"/>
</dbReference>
<reference evidence="3 4" key="1">
    <citation type="submission" date="2018-09" db="EMBL/GenBank/DDBJ databases">
        <title>Genomic investigation of the strawberry pathogen Phytophthora fragariae indicates pathogenicity is determined by transcriptional variation in three key races.</title>
        <authorList>
            <person name="Adams T.M."/>
            <person name="Armitage A.D."/>
            <person name="Sobczyk M.K."/>
            <person name="Bates H.J."/>
            <person name="Dunwell J.M."/>
            <person name="Nellist C.F."/>
            <person name="Harrison R.J."/>
        </authorList>
    </citation>
    <scope>NUCLEOTIDE SEQUENCE [LARGE SCALE GENOMIC DNA]</scope>
    <source>
        <strain evidence="3 4">SCRP249</strain>
    </source>
</reference>
<accession>A0A6A3MZM5</accession>
<name>A0A6A3MZM5_9STRA</name>